<evidence type="ECO:0000313" key="3">
    <source>
        <dbReference type="Proteomes" id="UP001372338"/>
    </source>
</evidence>
<feature type="transmembrane region" description="Helical" evidence="1">
    <location>
        <begin position="6"/>
        <end position="25"/>
    </location>
</feature>
<protein>
    <submittedName>
        <fullName evidence="2">Uncharacterized protein</fullName>
    </submittedName>
</protein>
<dbReference type="Proteomes" id="UP001372338">
    <property type="component" value="Unassembled WGS sequence"/>
</dbReference>
<proteinExistence type="predicted"/>
<organism evidence="2 3">
    <name type="scientific">Crotalaria pallida</name>
    <name type="common">Smooth rattlebox</name>
    <name type="synonym">Crotalaria striata</name>
    <dbReference type="NCBI Taxonomy" id="3830"/>
    <lineage>
        <taxon>Eukaryota</taxon>
        <taxon>Viridiplantae</taxon>
        <taxon>Streptophyta</taxon>
        <taxon>Embryophyta</taxon>
        <taxon>Tracheophyta</taxon>
        <taxon>Spermatophyta</taxon>
        <taxon>Magnoliopsida</taxon>
        <taxon>eudicotyledons</taxon>
        <taxon>Gunneridae</taxon>
        <taxon>Pentapetalae</taxon>
        <taxon>rosids</taxon>
        <taxon>fabids</taxon>
        <taxon>Fabales</taxon>
        <taxon>Fabaceae</taxon>
        <taxon>Papilionoideae</taxon>
        <taxon>50 kb inversion clade</taxon>
        <taxon>genistoids sensu lato</taxon>
        <taxon>core genistoids</taxon>
        <taxon>Crotalarieae</taxon>
        <taxon>Crotalaria</taxon>
    </lineage>
</organism>
<reference evidence="2 3" key="1">
    <citation type="submission" date="2024-01" db="EMBL/GenBank/DDBJ databases">
        <title>The genomes of 5 underutilized Papilionoideae crops provide insights into root nodulation and disease resistanc.</title>
        <authorList>
            <person name="Yuan L."/>
        </authorList>
    </citation>
    <scope>NUCLEOTIDE SEQUENCE [LARGE SCALE GENOMIC DNA]</scope>
    <source>
        <strain evidence="2">ZHUSHIDOU_FW_LH</strain>
        <tissue evidence="2">Leaf</tissue>
    </source>
</reference>
<keyword evidence="3" id="KW-1185">Reference proteome</keyword>
<evidence type="ECO:0000256" key="1">
    <source>
        <dbReference type="SAM" id="Phobius"/>
    </source>
</evidence>
<accession>A0AAN9P712</accession>
<feature type="transmembrane region" description="Helical" evidence="1">
    <location>
        <begin position="37"/>
        <end position="57"/>
    </location>
</feature>
<keyword evidence="1" id="KW-0472">Membrane</keyword>
<dbReference type="AlphaFoldDB" id="A0AAN9P712"/>
<sequence>MCPYILPLYLATVCVQIETFVINFVTPRIAKTDLKIYFCCDSGVIAISVVGSLIFFFKETRVDRFDRYNVSSKMLM</sequence>
<dbReference type="EMBL" id="JAYWIO010000001">
    <property type="protein sequence ID" value="KAK7287031.1"/>
    <property type="molecule type" value="Genomic_DNA"/>
</dbReference>
<gene>
    <name evidence="2" type="ORF">RIF29_00003</name>
</gene>
<evidence type="ECO:0000313" key="2">
    <source>
        <dbReference type="EMBL" id="KAK7287031.1"/>
    </source>
</evidence>
<keyword evidence="1" id="KW-0812">Transmembrane</keyword>
<comment type="caution">
    <text evidence="2">The sequence shown here is derived from an EMBL/GenBank/DDBJ whole genome shotgun (WGS) entry which is preliminary data.</text>
</comment>
<name>A0AAN9P712_CROPI</name>
<keyword evidence="1" id="KW-1133">Transmembrane helix</keyword>